<evidence type="ECO:0000313" key="2">
    <source>
        <dbReference type="EMBL" id="KAJ2923875.1"/>
    </source>
</evidence>
<feature type="region of interest" description="Disordered" evidence="1">
    <location>
        <begin position="130"/>
        <end position="163"/>
    </location>
</feature>
<comment type="caution">
    <text evidence="2">The sequence shown here is derived from an EMBL/GenBank/DDBJ whole genome shotgun (WGS) entry which is preliminary data.</text>
</comment>
<feature type="compositionally biased region" description="Basic and acidic residues" evidence="1">
    <location>
        <begin position="804"/>
        <end position="825"/>
    </location>
</feature>
<feature type="region of interest" description="Disordered" evidence="1">
    <location>
        <begin position="55"/>
        <end position="100"/>
    </location>
</feature>
<feature type="region of interest" description="Disordered" evidence="1">
    <location>
        <begin position="470"/>
        <end position="507"/>
    </location>
</feature>
<dbReference type="OrthoDB" id="5590473at2759"/>
<feature type="compositionally biased region" description="Polar residues" evidence="1">
    <location>
        <begin position="1272"/>
        <end position="1281"/>
    </location>
</feature>
<feature type="region of interest" description="Disordered" evidence="1">
    <location>
        <begin position="657"/>
        <end position="894"/>
    </location>
</feature>
<feature type="compositionally biased region" description="Basic residues" evidence="1">
    <location>
        <begin position="842"/>
        <end position="853"/>
    </location>
</feature>
<evidence type="ECO:0008006" key="4">
    <source>
        <dbReference type="Google" id="ProtNLM"/>
    </source>
</evidence>
<sequence>MPSDTASTSSRVSIPISPAFSTDTVSSAPNSEPTSDEQPDLGAFTTVFWAWNNLQPHPRHPMPQFHPPPSSRTSRLEESSISSFTHPGLSEASGTESPPLADTVWDQRQLHSYFNINSITPSSEQVQELEDEEDEYEVRVDNDNPEAEYRESPPPPSPLSEDSRTVEIFEAASDIDIPDTESFAESLDQSTAGADMALPVTVFSPNRDTPVGLQASEEGDNSSLTSREHSLRDASGYQPYSFHRSSAHQIPSLRGHDAQITPRRAEFPIHDLDTAPTGRHTKGPSFSPQIEPPSPLPTPDDDSSEVIIPYSSAQRAVLVDDEYEDDSHTPTRRPVARGGRGGGPVEQQGLHEHEYEQYLQQGAMHPHPLLGHHVLPTTYHQPFKGPGFDPEPPSQQDANSNGVAAYVDYQEDDGYLPEEHPSLGLLDEALGFIAAERARLEANREAGLLHPLPMDATGMVPREWQHVVEPKRKRRRKKPITATATATATVKDPHPNGHHGVVAPASPSLTATSVTTVSGLSATRPLLLAATAPSAADKDKDKKKDVTFNHDDDDDHHQDDGLLPPANSMAMATTTKTKNKKSKSSSSSSSAAKKVDPEGKERQRQEEEQKSNLLNRKAPNKTTTTTTDSTYGPDVNHITILSRPKKAQLQLQVGISNAGVNGDQDPAPAAGGAGEGAGIGPGGDEPQPLVLTGKKGNRVGRKERERAKAKRDKERAALLLQQASEPREPARGRHDDWDVDEGDLDQDDEDGDHGEDDVKEDDDDGEGEVGFFSSSPAAGDTQARPYKGAATGDAWDGHTQNYQVRRELDLEHGENGDAKGERELKQQQSTAEEALQASPPSKRSRKSRTRRAAKTLVHAKSFPNLGSGGLGLEDDEIEVEHVSDPSASADQSKRSRLIALTHKLQVLFPEQKKDLKKVLQRLEGGGSGRTPAAVTSGSDKGPAPTGKKRKGHVRHGSGKGGSGSYSTPSLSLFSTEDSSVEEQEQDPAELDVTGNPRGEGGALIHIFIDHSNILIGMLNFLKRYPPPQSVIDEYLSSAGSKLNLASRSTTALVDSKDIAASSQSFKATTAITIPTSTKRSPAIPIIESPLESRGEEDDEYPITLPSFATARVKASRVKAKAKDRQEDSVGFELSKSLPTESVLDAQMARRRIAKTSIQGVISDGYEDQDQSQDDSVVKVVSVVEKARKVKRFPKHLWHAALVLVLERGRAVSRRVVVTSSPLYQPMEKIQKLGYEVRVYIRVPDLGDGMDRERKDGKHAVGAPRPTYGGKASSAQPPNTSSQKKKTHIRHLSGSTSADSGSGSGPVGASGTGTPSKIRYREQGVDELLQLKLHQAIAAADTVPKGSTIVLATGDGNVGQFNEDGFLGPVRTALKRGWRVELYAWEDGLSRSWRREFGENSEWGKKGLFSIIPLEQFATSLVEASGW</sequence>
<feature type="compositionally biased region" description="Polar residues" evidence="1">
    <location>
        <begin position="1"/>
        <end position="12"/>
    </location>
</feature>
<dbReference type="Proteomes" id="UP001140091">
    <property type="component" value="Unassembled WGS sequence"/>
</dbReference>
<feature type="non-terminal residue" evidence="2">
    <location>
        <position position="1"/>
    </location>
</feature>
<feature type="compositionally biased region" description="Acidic residues" evidence="1">
    <location>
        <begin position="978"/>
        <end position="989"/>
    </location>
</feature>
<feature type="region of interest" description="Disordered" evidence="1">
    <location>
        <begin position="202"/>
        <end position="254"/>
    </location>
</feature>
<feature type="compositionally biased region" description="Polar residues" evidence="1">
    <location>
        <begin position="967"/>
        <end position="977"/>
    </location>
</feature>
<reference evidence="2" key="1">
    <citation type="submission" date="2022-06" db="EMBL/GenBank/DDBJ databases">
        <title>Genome Sequence of Candolleomyces eurysporus.</title>
        <authorList>
            <person name="Buettner E."/>
        </authorList>
    </citation>
    <scope>NUCLEOTIDE SEQUENCE</scope>
    <source>
        <strain evidence="2">VTCC 930004</strain>
    </source>
</reference>
<evidence type="ECO:0000313" key="3">
    <source>
        <dbReference type="Proteomes" id="UP001140091"/>
    </source>
</evidence>
<feature type="region of interest" description="Disordered" evidence="1">
    <location>
        <begin position="532"/>
        <end position="639"/>
    </location>
</feature>
<feature type="compositionally biased region" description="Gly residues" evidence="1">
    <location>
        <begin position="1301"/>
        <end position="1310"/>
    </location>
</feature>
<feature type="compositionally biased region" description="Basic and acidic residues" evidence="1">
    <location>
        <begin position="137"/>
        <end position="151"/>
    </location>
</feature>
<feature type="compositionally biased region" description="Gly residues" evidence="1">
    <location>
        <begin position="671"/>
        <end position="683"/>
    </location>
</feature>
<dbReference type="CDD" id="cd18724">
    <property type="entry name" value="PIN_LabA-like"/>
    <property type="match status" value="1"/>
</dbReference>
<evidence type="ECO:0000256" key="1">
    <source>
        <dbReference type="SAM" id="MobiDB-lite"/>
    </source>
</evidence>
<feature type="compositionally biased region" description="Basic and acidic residues" evidence="1">
    <location>
        <begin position="536"/>
        <end position="560"/>
    </location>
</feature>
<feature type="compositionally biased region" description="Basic and acidic residues" evidence="1">
    <location>
        <begin position="593"/>
        <end position="610"/>
    </location>
</feature>
<feature type="compositionally biased region" description="Basic and acidic residues" evidence="1">
    <location>
        <begin position="1248"/>
        <end position="1258"/>
    </location>
</feature>
<accession>A0A9W8J3M2</accession>
<dbReference type="EMBL" id="JANBPK010001268">
    <property type="protein sequence ID" value="KAJ2923875.1"/>
    <property type="molecule type" value="Genomic_DNA"/>
</dbReference>
<proteinExistence type="predicted"/>
<feature type="region of interest" description="Disordered" evidence="1">
    <location>
        <begin position="322"/>
        <end position="344"/>
    </location>
</feature>
<gene>
    <name evidence="2" type="ORF">H1R20_g13212</name>
</gene>
<feature type="region of interest" description="Disordered" evidence="1">
    <location>
        <begin position="923"/>
        <end position="996"/>
    </location>
</feature>
<feature type="compositionally biased region" description="Basic residues" evidence="1">
    <location>
        <begin position="946"/>
        <end position="957"/>
    </location>
</feature>
<feature type="compositionally biased region" description="Basic and acidic residues" evidence="1">
    <location>
        <begin position="725"/>
        <end position="736"/>
    </location>
</feature>
<keyword evidence="3" id="KW-1185">Reference proteome</keyword>
<protein>
    <recommendedName>
        <fullName evidence="4">NYN domain-containing protein</fullName>
    </recommendedName>
</protein>
<feature type="compositionally biased region" description="Polar residues" evidence="1">
    <location>
        <begin position="19"/>
        <end position="33"/>
    </location>
</feature>
<feature type="compositionally biased region" description="Acidic residues" evidence="1">
    <location>
        <begin position="737"/>
        <end position="767"/>
    </location>
</feature>
<feature type="region of interest" description="Disordered" evidence="1">
    <location>
        <begin position="269"/>
        <end position="305"/>
    </location>
</feature>
<feature type="compositionally biased region" description="Basic and acidic residues" evidence="1">
    <location>
        <begin position="700"/>
        <end position="716"/>
    </location>
</feature>
<feature type="region of interest" description="Disordered" evidence="1">
    <location>
        <begin position="1246"/>
        <end position="1316"/>
    </location>
</feature>
<feature type="compositionally biased region" description="Low complexity" evidence="1">
    <location>
        <begin position="566"/>
        <end position="576"/>
    </location>
</feature>
<organism evidence="2 3">
    <name type="scientific">Candolleomyces eurysporus</name>
    <dbReference type="NCBI Taxonomy" id="2828524"/>
    <lineage>
        <taxon>Eukaryota</taxon>
        <taxon>Fungi</taxon>
        <taxon>Dikarya</taxon>
        <taxon>Basidiomycota</taxon>
        <taxon>Agaricomycotina</taxon>
        <taxon>Agaricomycetes</taxon>
        <taxon>Agaricomycetidae</taxon>
        <taxon>Agaricales</taxon>
        <taxon>Agaricineae</taxon>
        <taxon>Psathyrellaceae</taxon>
        <taxon>Candolleomyces</taxon>
    </lineage>
</organism>
<feature type="compositionally biased region" description="Low complexity" evidence="1">
    <location>
        <begin position="480"/>
        <end position="489"/>
    </location>
</feature>
<feature type="region of interest" description="Disordered" evidence="1">
    <location>
        <begin position="1"/>
        <end position="41"/>
    </location>
</feature>
<name>A0A9W8J3M2_9AGAR</name>